<dbReference type="InterPro" id="IPR017938">
    <property type="entry name" value="Riboflavin_synthase-like_b-brl"/>
</dbReference>
<evidence type="ECO:0000259" key="2">
    <source>
        <dbReference type="PROSITE" id="PS51384"/>
    </source>
</evidence>
<dbReference type="InterPro" id="IPR007037">
    <property type="entry name" value="SIP_rossman_dom"/>
</dbReference>
<dbReference type="InterPro" id="IPR013113">
    <property type="entry name" value="SIP_FAD-bd"/>
</dbReference>
<evidence type="ECO:0000313" key="3">
    <source>
        <dbReference type="EMBL" id="WEK40217.1"/>
    </source>
</evidence>
<feature type="domain" description="FAD-binding FR-type" evidence="2">
    <location>
        <begin position="4"/>
        <end position="143"/>
    </location>
</feature>
<proteinExistence type="inferred from homology"/>
<dbReference type="AlphaFoldDB" id="A0AAJ5X345"/>
<evidence type="ECO:0000256" key="1">
    <source>
        <dbReference type="ARBA" id="ARBA00035644"/>
    </source>
</evidence>
<dbReference type="Pfam" id="PF04954">
    <property type="entry name" value="SIP"/>
    <property type="match status" value="1"/>
</dbReference>
<reference evidence="3" key="1">
    <citation type="submission" date="2023-03" db="EMBL/GenBank/DDBJ databases">
        <title>Andean soil-derived lignocellulolytic bacterial consortium as a source of novel taxa and putative plastic-active enzymes.</title>
        <authorList>
            <person name="Diaz-Garcia L."/>
            <person name="Chuvochina M."/>
            <person name="Feuerriegel G."/>
            <person name="Bunk B."/>
            <person name="Sproer C."/>
            <person name="Streit W.R."/>
            <person name="Rodriguez L.M."/>
            <person name="Overmann J."/>
            <person name="Jimenez D.J."/>
        </authorList>
    </citation>
    <scope>NUCLEOTIDE SEQUENCE</scope>
    <source>
        <strain evidence="3">MAG 833</strain>
    </source>
</reference>
<dbReference type="EMBL" id="CP119326">
    <property type="protein sequence ID" value="WEK40217.1"/>
    <property type="molecule type" value="Genomic_DNA"/>
</dbReference>
<evidence type="ECO:0000313" key="4">
    <source>
        <dbReference type="Proteomes" id="UP001213664"/>
    </source>
</evidence>
<sequence length="300" mass="33323">MDPYRVFDLTLVRRRVLTPSLTRFTFSGAEAEQVRSFAPDQRVKLFFPTVDAQAPLLGERVRAAGSDWYDAYRAIPDATRPPVRTYTIRALRPEVGEVDIDFVLHGDHGPASRWAARAEAGAQLSMAAPHAQVAGPRAGFEWKPPHAVRQVLVLADETAVPAALGVLEQMSAWPQRPRVRFLAETPLAEDRMETPDWVESRWIARTSGYGDDLIAAVRDLDLNAMAAPVADDGEDAIAGVDIDSEILWDTDVDQEAAVYVWVAGETRAVRDIRLHLTRERGLPKRSVACMGYWRVGREGL</sequence>
<protein>
    <submittedName>
        <fullName evidence="3">Siderophore-interacting protein</fullName>
    </submittedName>
</protein>
<dbReference type="Gene3D" id="2.40.30.10">
    <property type="entry name" value="Translation factors"/>
    <property type="match status" value="1"/>
</dbReference>
<dbReference type="Pfam" id="PF08021">
    <property type="entry name" value="FAD_binding_9"/>
    <property type="match status" value="1"/>
</dbReference>
<comment type="similarity">
    <text evidence="1">Belongs to the SIP oxidoreductase family.</text>
</comment>
<dbReference type="Gene3D" id="3.40.50.80">
    <property type="entry name" value="Nucleotide-binding domain of ferredoxin-NADP reductase (FNR) module"/>
    <property type="match status" value="1"/>
</dbReference>
<dbReference type="CDD" id="cd06193">
    <property type="entry name" value="siderophore_interacting"/>
    <property type="match status" value="1"/>
</dbReference>
<dbReference type="InterPro" id="IPR039261">
    <property type="entry name" value="FNR_nucleotide-bd"/>
</dbReference>
<dbReference type="SUPFAM" id="SSF63380">
    <property type="entry name" value="Riboflavin synthase domain-like"/>
    <property type="match status" value="1"/>
</dbReference>
<gene>
    <name evidence="3" type="ORF">P0Y50_01040</name>
</gene>
<dbReference type="PANTHER" id="PTHR30157:SF0">
    <property type="entry name" value="NADPH-DEPENDENT FERRIC-CHELATE REDUCTASE"/>
    <property type="match status" value="1"/>
</dbReference>
<name>A0AAJ5X345_9CAUL</name>
<dbReference type="PANTHER" id="PTHR30157">
    <property type="entry name" value="FERRIC REDUCTASE, NADPH-DEPENDENT"/>
    <property type="match status" value="1"/>
</dbReference>
<dbReference type="InterPro" id="IPR017927">
    <property type="entry name" value="FAD-bd_FR_type"/>
</dbReference>
<accession>A0AAJ5X345</accession>
<dbReference type="PROSITE" id="PS51384">
    <property type="entry name" value="FAD_FR"/>
    <property type="match status" value="1"/>
</dbReference>
<dbReference type="InterPro" id="IPR039374">
    <property type="entry name" value="SIP_fam"/>
</dbReference>
<dbReference type="GO" id="GO:0016491">
    <property type="term" value="F:oxidoreductase activity"/>
    <property type="evidence" value="ECO:0007669"/>
    <property type="project" value="InterPro"/>
</dbReference>
<dbReference type="Proteomes" id="UP001213664">
    <property type="component" value="Chromosome"/>
</dbReference>
<organism evidence="3 4">
    <name type="scientific">Candidatus Brevundimonas colombiensis</name>
    <dbReference type="NCBI Taxonomy" id="3121376"/>
    <lineage>
        <taxon>Bacteria</taxon>
        <taxon>Pseudomonadati</taxon>
        <taxon>Pseudomonadota</taxon>
        <taxon>Alphaproteobacteria</taxon>
        <taxon>Caulobacterales</taxon>
        <taxon>Caulobacteraceae</taxon>
        <taxon>Brevundimonas</taxon>
    </lineage>
</organism>